<dbReference type="InterPro" id="IPR013815">
    <property type="entry name" value="ATP_grasp_subdomain_1"/>
</dbReference>
<dbReference type="EMBL" id="JAQIZZ010000007">
    <property type="protein sequence ID" value="KAJ5532890.1"/>
    <property type="molecule type" value="Genomic_DNA"/>
</dbReference>
<evidence type="ECO:0000259" key="1">
    <source>
        <dbReference type="Pfam" id="PF02955"/>
    </source>
</evidence>
<accession>A0AAD6CQD8</accession>
<feature type="domain" description="Prokaryotic glutathione synthetase ATP-binding" evidence="1">
    <location>
        <begin position="135"/>
        <end position="251"/>
    </location>
</feature>
<dbReference type="GO" id="GO:0005524">
    <property type="term" value="F:ATP binding"/>
    <property type="evidence" value="ECO:0007669"/>
    <property type="project" value="InterPro"/>
</dbReference>
<dbReference type="Gene3D" id="3.30.1490.20">
    <property type="entry name" value="ATP-grasp fold, A domain"/>
    <property type="match status" value="1"/>
</dbReference>
<sequence length="318" mass="35700">MKRILFLTTLPPSIIDEKVAFSDWSNDMLPRLLSERGASVTIKCWTDEDIIPTIMENDLVTFLWAENYIQHPDDFEGFLQKCKTAIEASGANTPCVMNHIDLVQWNMDKKYLLDMQNAGFDIPRTEIVDAEQFSSVSALHQRLQTFQSSGSIVLKPAVSASSNNTRLVTDTSALSVDDVTFLESCIKGNLRSSLIVQQFEPAIATGEYSFVFIGEKLSLVVLKAPRSGEFRCQHEFGGRHSRKDIADIEERTLSVVNSIFGTLWTWFGNGSTGVMGYVRIDGLVTDERVFVLMEIEAIEPHIYLEMGGLQDMLSLLLR</sequence>
<dbReference type="PANTHER" id="PTHR39217">
    <property type="match status" value="1"/>
</dbReference>
<dbReference type="InterPro" id="IPR053191">
    <property type="entry name" value="DcsG_Biosynth_Enzyme"/>
</dbReference>
<dbReference type="Proteomes" id="UP001220324">
    <property type="component" value="Unassembled WGS sequence"/>
</dbReference>
<evidence type="ECO:0000313" key="3">
    <source>
        <dbReference type="Proteomes" id="UP001220324"/>
    </source>
</evidence>
<organism evidence="2 3">
    <name type="scientific">Penicillium frequentans</name>
    <dbReference type="NCBI Taxonomy" id="3151616"/>
    <lineage>
        <taxon>Eukaryota</taxon>
        <taxon>Fungi</taxon>
        <taxon>Dikarya</taxon>
        <taxon>Ascomycota</taxon>
        <taxon>Pezizomycotina</taxon>
        <taxon>Eurotiomycetes</taxon>
        <taxon>Eurotiomycetidae</taxon>
        <taxon>Eurotiales</taxon>
        <taxon>Aspergillaceae</taxon>
        <taxon>Penicillium</taxon>
    </lineage>
</organism>
<dbReference type="AlphaFoldDB" id="A0AAD6CQD8"/>
<comment type="caution">
    <text evidence="2">The sequence shown here is derived from an EMBL/GenBank/DDBJ whole genome shotgun (WGS) entry which is preliminary data.</text>
</comment>
<evidence type="ECO:0000313" key="2">
    <source>
        <dbReference type="EMBL" id="KAJ5532890.1"/>
    </source>
</evidence>
<dbReference type="InterPro" id="IPR004218">
    <property type="entry name" value="GSHS_ATP-bd"/>
</dbReference>
<reference evidence="2 3" key="1">
    <citation type="journal article" date="2023" name="IMA Fungus">
        <title>Comparative genomic study of the Penicillium genus elucidates a diverse pangenome and 15 lateral gene transfer events.</title>
        <authorList>
            <person name="Petersen C."/>
            <person name="Sorensen T."/>
            <person name="Nielsen M.R."/>
            <person name="Sondergaard T.E."/>
            <person name="Sorensen J.L."/>
            <person name="Fitzpatrick D.A."/>
            <person name="Frisvad J.C."/>
            <person name="Nielsen K.L."/>
        </authorList>
    </citation>
    <scope>NUCLEOTIDE SEQUENCE [LARGE SCALE GENOMIC DNA]</scope>
    <source>
        <strain evidence="2 3">IBT 35679</strain>
    </source>
</reference>
<dbReference type="Pfam" id="PF02955">
    <property type="entry name" value="GSH-S_ATP"/>
    <property type="match status" value="1"/>
</dbReference>
<gene>
    <name evidence="2" type="ORF">N7494_009442</name>
</gene>
<dbReference type="Gene3D" id="3.30.470.20">
    <property type="entry name" value="ATP-grasp fold, B domain"/>
    <property type="match status" value="1"/>
</dbReference>
<keyword evidence="3" id="KW-1185">Reference proteome</keyword>
<protein>
    <recommendedName>
        <fullName evidence="1">Prokaryotic glutathione synthetase ATP-binding domain-containing protein</fullName>
    </recommendedName>
</protein>
<dbReference type="GO" id="GO:0004363">
    <property type="term" value="F:glutathione synthase activity"/>
    <property type="evidence" value="ECO:0007669"/>
    <property type="project" value="InterPro"/>
</dbReference>
<dbReference type="PANTHER" id="PTHR39217:SF1">
    <property type="entry name" value="GLUTATHIONE SYNTHETASE"/>
    <property type="match status" value="1"/>
</dbReference>
<name>A0AAD6CQD8_9EURO</name>
<proteinExistence type="predicted"/>
<dbReference type="SUPFAM" id="SSF56059">
    <property type="entry name" value="Glutathione synthetase ATP-binding domain-like"/>
    <property type="match status" value="1"/>
</dbReference>